<protein>
    <submittedName>
        <fullName evidence="2">Transglutaminase</fullName>
    </submittedName>
</protein>
<evidence type="ECO:0000259" key="1">
    <source>
        <dbReference type="Pfam" id="PF01841"/>
    </source>
</evidence>
<dbReference type="EMBL" id="JAHXRF010000018">
    <property type="protein sequence ID" value="MBW4866529.1"/>
    <property type="molecule type" value="Genomic_DNA"/>
</dbReference>
<gene>
    <name evidence="2" type="ORF">KZY68_11080</name>
</gene>
<dbReference type="AlphaFoldDB" id="A0AAW4NQH3"/>
<evidence type="ECO:0000313" key="2">
    <source>
        <dbReference type="EMBL" id="MBW4866529.1"/>
    </source>
</evidence>
<proteinExistence type="predicted"/>
<comment type="caution">
    <text evidence="2">The sequence shown here is derived from an EMBL/GenBank/DDBJ whole genome shotgun (WGS) entry which is preliminary data.</text>
</comment>
<dbReference type="Pfam" id="PF01841">
    <property type="entry name" value="Transglut_core"/>
    <property type="match status" value="1"/>
</dbReference>
<evidence type="ECO:0000313" key="3">
    <source>
        <dbReference type="Proteomes" id="UP001196873"/>
    </source>
</evidence>
<organism evidence="2 3">
    <name type="scientific">Segatella salivae</name>
    <dbReference type="NCBI Taxonomy" id="228604"/>
    <lineage>
        <taxon>Bacteria</taxon>
        <taxon>Pseudomonadati</taxon>
        <taxon>Bacteroidota</taxon>
        <taxon>Bacteroidia</taxon>
        <taxon>Bacteroidales</taxon>
        <taxon>Prevotellaceae</taxon>
        <taxon>Segatella</taxon>
    </lineage>
</organism>
<name>A0AAW4NQH3_9BACT</name>
<accession>A0AAW4NQH3</accession>
<dbReference type="InterPro" id="IPR002931">
    <property type="entry name" value="Transglutaminase-like"/>
</dbReference>
<sequence length="589" mass="67257">MCFNTTYAQKWDDKIIISQCTDQYVMSLDHENPIVKNTKRYVYESNSAITVNPETAAFYGENITLDDVSGRGVKLYKNITPENVFYDDTKACIIRGYIDKKGGTCKASFERTFKDIKYFTRIYLLEEYFIRDKTLTITIPKQLSGYHIKEMNFKGFNIETSHNSTPEGETFTYTLHNADRMKEDKMMPPISNVYPYLLITGSFSDANALYSWSKEMANVDCTIPNLKELLQEINAHSKTDEDKISNTYQWIQDHIRYVAFEAGIAGHRPDTPKEVLRKRYGDCKGMALLLKTLLKAQGFDARLTDIGTDEIPFKMSEVPTLAGANHVICTLFYKGKTFYIDATCNHIPYTYTPQHIQGSEAMIENGDKPLMQIVPQQKADSSIDSLSYAYHLQGDALVGKANYLLRGDMKEWFMSLIDDAGNKNSEEILANNLNSDTHNMTVNNVKWIDKDARNVWANFVGDIVNQPAIQQADGEIYVELNPHNNLFDNRIDTTGRANDYYFPVRCNIVRQASLTIPAGYKVDYMPPSATFSTPEGVLSCQFSQKGNTILFHQKMQINHRRIPIANIPKWNETISKWKDACNEQVVLKK</sequence>
<dbReference type="Proteomes" id="UP001196873">
    <property type="component" value="Unassembled WGS sequence"/>
</dbReference>
<feature type="domain" description="Transglutaminase-like" evidence="1">
    <location>
        <begin position="228"/>
        <end position="303"/>
    </location>
</feature>
<reference evidence="2" key="1">
    <citation type="submission" date="2021-07" db="EMBL/GenBank/DDBJ databases">
        <title>Genomic diversity and antimicrobial resistance of Prevotella spp. isolated from chronic lung disease airways.</title>
        <authorList>
            <person name="Webb K.A."/>
            <person name="Olagoke O.S."/>
            <person name="Baird T."/>
            <person name="Neill J."/>
            <person name="Pham A."/>
            <person name="Wells T.J."/>
            <person name="Ramsay K.A."/>
            <person name="Bell S.C."/>
            <person name="Sarovich D.S."/>
            <person name="Price E.P."/>
        </authorList>
    </citation>
    <scope>NUCLEOTIDE SEQUENCE</scope>
    <source>
        <strain evidence="2">SCHI0047.S.3</strain>
    </source>
</reference>